<evidence type="ECO:0000256" key="9">
    <source>
        <dbReference type="ARBA" id="ARBA00023279"/>
    </source>
</evidence>
<dbReference type="InterPro" id="IPR055355">
    <property type="entry name" value="ZP-C"/>
</dbReference>
<gene>
    <name evidence="13" type="ORF">AAFF_G00017090</name>
</gene>
<evidence type="ECO:0000256" key="5">
    <source>
        <dbReference type="ARBA" id="ARBA00022692"/>
    </source>
</evidence>
<dbReference type="InterPro" id="IPR042235">
    <property type="entry name" value="ZP-C_dom"/>
</dbReference>
<comment type="subcellular location">
    <subcellularLocation>
        <location evidence="1">Cell membrane</location>
        <topology evidence="1">Single-pass type I membrane protein</topology>
    </subcellularLocation>
    <subcellularLocation>
        <location evidence="10">Zona pellucida</location>
    </subcellularLocation>
</comment>
<feature type="region of interest" description="Disordered" evidence="11">
    <location>
        <begin position="186"/>
        <end position="208"/>
    </location>
</feature>
<evidence type="ECO:0000256" key="3">
    <source>
        <dbReference type="ARBA" id="ARBA00022530"/>
    </source>
</evidence>
<evidence type="ECO:0000259" key="12">
    <source>
        <dbReference type="PROSITE" id="PS51034"/>
    </source>
</evidence>
<dbReference type="Gene3D" id="2.60.40.4100">
    <property type="entry name" value="Zona pellucida, ZP-C domain"/>
    <property type="match status" value="1"/>
</dbReference>
<proteinExistence type="predicted"/>
<dbReference type="PROSITE" id="PS51034">
    <property type="entry name" value="ZP_2"/>
    <property type="match status" value="1"/>
</dbReference>
<keyword evidence="3" id="KW-0964">Secreted</keyword>
<name>A0AAD7R2M4_9TELE</name>
<dbReference type="GO" id="GO:0005886">
    <property type="term" value="C:plasma membrane"/>
    <property type="evidence" value="ECO:0007669"/>
    <property type="project" value="UniProtKB-SubCell"/>
</dbReference>
<dbReference type="EMBL" id="JAINUG010001050">
    <property type="protein sequence ID" value="KAJ8358292.1"/>
    <property type="molecule type" value="Genomic_DNA"/>
</dbReference>
<dbReference type="AlphaFoldDB" id="A0AAD7R2M4"/>
<reference evidence="13" key="1">
    <citation type="journal article" date="2023" name="Science">
        <title>Genome structures resolve the early diversification of teleost fishes.</title>
        <authorList>
            <person name="Parey E."/>
            <person name="Louis A."/>
            <person name="Montfort J."/>
            <person name="Bouchez O."/>
            <person name="Roques C."/>
            <person name="Iampietro C."/>
            <person name="Lluch J."/>
            <person name="Castinel A."/>
            <person name="Donnadieu C."/>
            <person name="Desvignes T."/>
            <person name="Floi Bucao C."/>
            <person name="Jouanno E."/>
            <person name="Wen M."/>
            <person name="Mejri S."/>
            <person name="Dirks R."/>
            <person name="Jansen H."/>
            <person name="Henkel C."/>
            <person name="Chen W.J."/>
            <person name="Zahm M."/>
            <person name="Cabau C."/>
            <person name="Klopp C."/>
            <person name="Thompson A.W."/>
            <person name="Robinson-Rechavi M."/>
            <person name="Braasch I."/>
            <person name="Lecointre G."/>
            <person name="Bobe J."/>
            <person name="Postlethwait J.H."/>
            <person name="Berthelot C."/>
            <person name="Roest Crollius H."/>
            <person name="Guiguen Y."/>
        </authorList>
    </citation>
    <scope>NUCLEOTIDE SEQUENCE</scope>
    <source>
        <strain evidence="13">NC1722</strain>
    </source>
</reference>
<dbReference type="GO" id="GO:0035804">
    <property type="term" value="F:structural constituent of egg coat"/>
    <property type="evidence" value="ECO:0007669"/>
    <property type="project" value="TreeGrafter"/>
</dbReference>
<evidence type="ECO:0000256" key="11">
    <source>
        <dbReference type="SAM" id="MobiDB-lite"/>
    </source>
</evidence>
<protein>
    <recommendedName>
        <fullName evidence="12">ZP domain-containing protein</fullName>
    </recommendedName>
</protein>
<keyword evidence="3" id="KW-0272">Extracellular matrix</keyword>
<dbReference type="InterPro" id="IPR001507">
    <property type="entry name" value="ZP_dom"/>
</dbReference>
<evidence type="ECO:0000256" key="2">
    <source>
        <dbReference type="ARBA" id="ARBA00022475"/>
    </source>
</evidence>
<dbReference type="GO" id="GO:0032190">
    <property type="term" value="F:acrosin binding"/>
    <property type="evidence" value="ECO:0007669"/>
    <property type="project" value="TreeGrafter"/>
</dbReference>
<keyword evidence="8" id="KW-1015">Disulfide bond</keyword>
<dbReference type="PANTHER" id="PTHR23343:SF31">
    <property type="entry name" value="ZONA PELLUCIDA SPERM-BINDING PROTEIN 4"/>
    <property type="match status" value="1"/>
</dbReference>
<evidence type="ECO:0000256" key="8">
    <source>
        <dbReference type="ARBA" id="ARBA00023157"/>
    </source>
</evidence>
<evidence type="ECO:0000256" key="10">
    <source>
        <dbReference type="ARBA" id="ARBA00024183"/>
    </source>
</evidence>
<dbReference type="Proteomes" id="UP001221898">
    <property type="component" value="Unassembled WGS sequence"/>
</dbReference>
<keyword evidence="9" id="KW-0278">Fertilization</keyword>
<feature type="domain" description="ZP" evidence="12">
    <location>
        <begin position="1"/>
        <end position="152"/>
    </location>
</feature>
<dbReference type="PANTHER" id="PTHR23343">
    <property type="entry name" value="ZONA PELLUCIDA SPERM-BINDING PROTEIN"/>
    <property type="match status" value="1"/>
</dbReference>
<keyword evidence="7" id="KW-0472">Membrane</keyword>
<evidence type="ECO:0000256" key="1">
    <source>
        <dbReference type="ARBA" id="ARBA00004251"/>
    </source>
</evidence>
<keyword evidence="14" id="KW-1185">Reference proteome</keyword>
<keyword evidence="2" id="KW-1003">Cell membrane</keyword>
<evidence type="ECO:0000313" key="13">
    <source>
        <dbReference type="EMBL" id="KAJ8358292.1"/>
    </source>
</evidence>
<organism evidence="13 14">
    <name type="scientific">Aldrovandia affinis</name>
    <dbReference type="NCBI Taxonomy" id="143900"/>
    <lineage>
        <taxon>Eukaryota</taxon>
        <taxon>Metazoa</taxon>
        <taxon>Chordata</taxon>
        <taxon>Craniata</taxon>
        <taxon>Vertebrata</taxon>
        <taxon>Euteleostomi</taxon>
        <taxon>Actinopterygii</taxon>
        <taxon>Neopterygii</taxon>
        <taxon>Teleostei</taxon>
        <taxon>Notacanthiformes</taxon>
        <taxon>Halosauridae</taxon>
        <taxon>Aldrovandia</taxon>
    </lineage>
</organism>
<dbReference type="GO" id="GO:0007339">
    <property type="term" value="P:binding of sperm to zona pellucida"/>
    <property type="evidence" value="ECO:0007669"/>
    <property type="project" value="TreeGrafter"/>
</dbReference>
<evidence type="ECO:0000313" key="14">
    <source>
        <dbReference type="Proteomes" id="UP001221898"/>
    </source>
</evidence>
<sequence length="208" mass="23112">MTLARGQEEVTQGIFTTSELIANALLQPRSRSPPQNHIHHVEYVMLTDPNIVLTLEHCWVTSTSSPVSLPQWSLLVDGCPYHDDRYLTTLVPVDHSSGLPNHTHYKWFIFQMFTFVDAVFLPSQTETVFIHCSTAVCHPSATDSCERRCGRHRRHATKGVQLSGETAVVSSEEVIVVTSQPAALDRRVSDSDHQGEAAAPVEVQSNLL</sequence>
<accession>A0AAD7R2M4</accession>
<keyword evidence="6" id="KW-1133">Transmembrane helix</keyword>
<evidence type="ECO:0000256" key="6">
    <source>
        <dbReference type="ARBA" id="ARBA00022989"/>
    </source>
</evidence>
<dbReference type="GO" id="GO:0035805">
    <property type="term" value="C:egg coat"/>
    <property type="evidence" value="ECO:0007669"/>
    <property type="project" value="UniProtKB-SubCell"/>
</dbReference>
<evidence type="ECO:0000256" key="4">
    <source>
        <dbReference type="ARBA" id="ARBA00022685"/>
    </source>
</evidence>
<evidence type="ECO:0000256" key="7">
    <source>
        <dbReference type="ARBA" id="ARBA00023136"/>
    </source>
</evidence>
<comment type="caution">
    <text evidence="13">The sequence shown here is derived from an EMBL/GenBank/DDBJ whole genome shotgun (WGS) entry which is preliminary data.</text>
</comment>
<dbReference type="GO" id="GO:0060468">
    <property type="term" value="P:prevention of polyspermy"/>
    <property type="evidence" value="ECO:0007669"/>
    <property type="project" value="TreeGrafter"/>
</dbReference>
<dbReference type="InterPro" id="IPR051148">
    <property type="entry name" value="Zona_Pellucida_Domain_gp"/>
</dbReference>
<keyword evidence="4" id="KW-0165">Cleavage on pair of basic residues</keyword>
<feature type="compositionally biased region" description="Basic and acidic residues" evidence="11">
    <location>
        <begin position="186"/>
        <end position="195"/>
    </location>
</feature>
<keyword evidence="5" id="KW-0812">Transmembrane</keyword>
<dbReference type="Pfam" id="PF00100">
    <property type="entry name" value="Zona_pellucida"/>
    <property type="match status" value="1"/>
</dbReference>